<evidence type="ECO:0000313" key="2">
    <source>
        <dbReference type="Proteomes" id="UP000054485"/>
    </source>
</evidence>
<reference evidence="1 2" key="1">
    <citation type="submission" date="2014-04" db="EMBL/GenBank/DDBJ databases">
        <authorList>
            <consortium name="DOE Joint Genome Institute"/>
            <person name="Kuo A."/>
            <person name="Ruytinx J."/>
            <person name="Rineau F."/>
            <person name="Colpaert J."/>
            <person name="Kohler A."/>
            <person name="Nagy L.G."/>
            <person name="Floudas D."/>
            <person name="Copeland A."/>
            <person name="Barry K.W."/>
            <person name="Cichocki N."/>
            <person name="Veneault-Fourrey C."/>
            <person name="LaButti K."/>
            <person name="Lindquist E.A."/>
            <person name="Lipzen A."/>
            <person name="Lundell T."/>
            <person name="Morin E."/>
            <person name="Murat C."/>
            <person name="Sun H."/>
            <person name="Tunlid A."/>
            <person name="Henrissat B."/>
            <person name="Grigoriev I.V."/>
            <person name="Hibbett D.S."/>
            <person name="Martin F."/>
            <person name="Nordberg H.P."/>
            <person name="Cantor M.N."/>
            <person name="Hua S.X."/>
        </authorList>
    </citation>
    <scope>NUCLEOTIDE SEQUENCE [LARGE SCALE GENOMIC DNA]</scope>
    <source>
        <strain evidence="1 2">UH-Slu-Lm8-n1</strain>
    </source>
</reference>
<sequence length="72" mass="7964">MINIGVLLHNDGFARFIYFEFTHTCATLLSINQDYDVGQESIPQAVQGPCHDSGYFDAAVSSRCTFILSGME</sequence>
<dbReference type="InParanoid" id="A0A0D0BNV6"/>
<proteinExistence type="predicted"/>
<evidence type="ECO:0000313" key="1">
    <source>
        <dbReference type="EMBL" id="KIK44863.1"/>
    </source>
</evidence>
<protein>
    <submittedName>
        <fullName evidence="1">Unplaced genomic scaffold CY34scaffold_51, whole genome shotgun sequence</fullName>
    </submittedName>
</protein>
<accession>A0A0D0BNV6</accession>
<dbReference type="AlphaFoldDB" id="A0A0D0BNV6"/>
<organism evidence="1 2">
    <name type="scientific">Suillus luteus UH-Slu-Lm8-n1</name>
    <dbReference type="NCBI Taxonomy" id="930992"/>
    <lineage>
        <taxon>Eukaryota</taxon>
        <taxon>Fungi</taxon>
        <taxon>Dikarya</taxon>
        <taxon>Basidiomycota</taxon>
        <taxon>Agaricomycotina</taxon>
        <taxon>Agaricomycetes</taxon>
        <taxon>Agaricomycetidae</taxon>
        <taxon>Boletales</taxon>
        <taxon>Suillineae</taxon>
        <taxon>Suillaceae</taxon>
        <taxon>Suillus</taxon>
    </lineage>
</organism>
<dbReference type="OrthoDB" id="10576609at2759"/>
<dbReference type="HOGENOM" id="CLU_2723903_0_0_1"/>
<reference evidence="2" key="2">
    <citation type="submission" date="2015-01" db="EMBL/GenBank/DDBJ databases">
        <title>Evolutionary Origins and Diversification of the Mycorrhizal Mutualists.</title>
        <authorList>
            <consortium name="DOE Joint Genome Institute"/>
            <consortium name="Mycorrhizal Genomics Consortium"/>
            <person name="Kohler A."/>
            <person name="Kuo A."/>
            <person name="Nagy L.G."/>
            <person name="Floudas D."/>
            <person name="Copeland A."/>
            <person name="Barry K.W."/>
            <person name="Cichocki N."/>
            <person name="Veneault-Fourrey C."/>
            <person name="LaButti K."/>
            <person name="Lindquist E.A."/>
            <person name="Lipzen A."/>
            <person name="Lundell T."/>
            <person name="Morin E."/>
            <person name="Murat C."/>
            <person name="Riley R."/>
            <person name="Ohm R."/>
            <person name="Sun H."/>
            <person name="Tunlid A."/>
            <person name="Henrissat B."/>
            <person name="Grigoriev I.V."/>
            <person name="Hibbett D.S."/>
            <person name="Martin F."/>
        </authorList>
    </citation>
    <scope>NUCLEOTIDE SEQUENCE [LARGE SCALE GENOMIC DNA]</scope>
    <source>
        <strain evidence="2">UH-Slu-Lm8-n1</strain>
    </source>
</reference>
<keyword evidence="2" id="KW-1185">Reference proteome</keyword>
<gene>
    <name evidence="1" type="ORF">CY34DRAFT_802212</name>
</gene>
<dbReference type="EMBL" id="KN835182">
    <property type="protein sequence ID" value="KIK44863.1"/>
    <property type="molecule type" value="Genomic_DNA"/>
</dbReference>
<dbReference type="Proteomes" id="UP000054485">
    <property type="component" value="Unassembled WGS sequence"/>
</dbReference>
<name>A0A0D0BNV6_9AGAM</name>